<comment type="similarity">
    <text evidence="5">Belongs to the phospholipase D family.</text>
</comment>
<keyword evidence="8" id="KW-1185">Reference proteome</keyword>
<dbReference type="InterPro" id="IPR001736">
    <property type="entry name" value="PLipase_D/transphosphatidylase"/>
</dbReference>
<dbReference type="EMBL" id="OOIP01000022">
    <property type="protein sequence ID" value="SPO40766.1"/>
    <property type="molecule type" value="Genomic_DNA"/>
</dbReference>
<dbReference type="SMART" id="SM00155">
    <property type="entry name" value="PLDc"/>
    <property type="match status" value="2"/>
</dbReference>
<evidence type="ECO:0000313" key="7">
    <source>
        <dbReference type="EMBL" id="SPO40766.1"/>
    </source>
</evidence>
<keyword evidence="2 5" id="KW-0378">Hydrolase</keyword>
<evidence type="ECO:0000259" key="6">
    <source>
        <dbReference type="PROSITE" id="PS50035"/>
    </source>
</evidence>
<dbReference type="Proteomes" id="UP000323386">
    <property type="component" value="Unassembled WGS sequence"/>
</dbReference>
<keyword evidence="4" id="KW-0443">Lipid metabolism</keyword>
<dbReference type="GO" id="GO:0009395">
    <property type="term" value="P:phospholipid catabolic process"/>
    <property type="evidence" value="ECO:0007669"/>
    <property type="project" value="TreeGrafter"/>
</dbReference>
<dbReference type="InterPro" id="IPR016555">
    <property type="entry name" value="PLipase_D_euk"/>
</dbReference>
<dbReference type="InterPro" id="IPR015679">
    <property type="entry name" value="PLipase_D_fam"/>
</dbReference>
<dbReference type="PANTHER" id="PTHR18896">
    <property type="entry name" value="PHOSPHOLIPASE D"/>
    <property type="match status" value="1"/>
</dbReference>
<keyword evidence="1" id="KW-0677">Repeat</keyword>
<dbReference type="PIRSF" id="PIRSF009376">
    <property type="entry name" value="Phospholipase_D_euk"/>
    <property type="match status" value="1"/>
</dbReference>
<evidence type="ECO:0000256" key="4">
    <source>
        <dbReference type="ARBA" id="ARBA00023098"/>
    </source>
</evidence>
<reference evidence="7 8" key="1">
    <citation type="submission" date="2018-03" db="EMBL/GenBank/DDBJ databases">
        <authorList>
            <person name="Guldener U."/>
        </authorList>
    </citation>
    <scope>NUCLEOTIDE SEQUENCE [LARGE SCALE GENOMIC DNA]</scope>
    <source>
        <strain evidence="7 8">DAOM196992</strain>
    </source>
</reference>
<keyword evidence="3 5" id="KW-0442">Lipid degradation</keyword>
<dbReference type="GO" id="GO:0006654">
    <property type="term" value="P:phosphatidic acid biosynthetic process"/>
    <property type="evidence" value="ECO:0007669"/>
    <property type="project" value="InterPro"/>
</dbReference>
<evidence type="ECO:0000256" key="5">
    <source>
        <dbReference type="PIRNR" id="PIRNR009376"/>
    </source>
</evidence>
<dbReference type="SUPFAM" id="SSF56024">
    <property type="entry name" value="Phospholipase D/nuclease"/>
    <property type="match status" value="2"/>
</dbReference>
<proteinExistence type="inferred from homology"/>
<dbReference type="GO" id="GO:0035556">
    <property type="term" value="P:intracellular signal transduction"/>
    <property type="evidence" value="ECO:0007669"/>
    <property type="project" value="InterPro"/>
</dbReference>
<evidence type="ECO:0000256" key="1">
    <source>
        <dbReference type="ARBA" id="ARBA00022737"/>
    </source>
</evidence>
<dbReference type="Pfam" id="PF00614">
    <property type="entry name" value="PLDc"/>
    <property type="match status" value="2"/>
</dbReference>
<dbReference type="PROSITE" id="PS50035">
    <property type="entry name" value="PLD"/>
    <property type="match status" value="2"/>
</dbReference>
<protein>
    <recommendedName>
        <fullName evidence="5">Phospholipase</fullName>
        <ecNumber evidence="5">3.1.4.4</ecNumber>
    </recommendedName>
</protein>
<comment type="catalytic activity">
    <reaction evidence="5">
        <text>a 1,2-diacyl-sn-glycero-3-phosphocholine + H2O = a 1,2-diacyl-sn-glycero-3-phosphate + choline + H(+)</text>
        <dbReference type="Rhea" id="RHEA:14445"/>
        <dbReference type="ChEBI" id="CHEBI:15354"/>
        <dbReference type="ChEBI" id="CHEBI:15377"/>
        <dbReference type="ChEBI" id="CHEBI:15378"/>
        <dbReference type="ChEBI" id="CHEBI:57643"/>
        <dbReference type="ChEBI" id="CHEBI:58608"/>
        <dbReference type="EC" id="3.1.4.4"/>
    </reaction>
</comment>
<dbReference type="Gene3D" id="3.30.870.10">
    <property type="entry name" value="Endonuclease Chain A"/>
    <property type="match status" value="3"/>
</dbReference>
<dbReference type="PANTHER" id="PTHR18896:SF186">
    <property type="entry name" value="PHOSPHOLIPASE D"/>
    <property type="match status" value="1"/>
</dbReference>
<dbReference type="CDD" id="cd09141">
    <property type="entry name" value="PLDc_vPLD1_2_yPLD_like_2"/>
    <property type="match status" value="1"/>
</dbReference>
<feature type="domain" description="PLD phosphodiesterase" evidence="6">
    <location>
        <begin position="625"/>
        <end position="652"/>
    </location>
</feature>
<organism evidence="7 8">
    <name type="scientific">Pseudozyma flocculosa</name>
    <dbReference type="NCBI Taxonomy" id="84751"/>
    <lineage>
        <taxon>Eukaryota</taxon>
        <taxon>Fungi</taxon>
        <taxon>Dikarya</taxon>
        <taxon>Basidiomycota</taxon>
        <taxon>Ustilaginomycotina</taxon>
        <taxon>Ustilaginomycetes</taxon>
        <taxon>Ustilaginales</taxon>
        <taxon>Ustilaginaceae</taxon>
        <taxon>Pseudozyma</taxon>
    </lineage>
</organism>
<sequence>MGIKETLKKHTDIDVLKQSMSRLGVSVATAWNPDHRHDEEHEKEQDRIRQEIRDLHRFNSYANVREDNNVGWYSDGLDYFWALSEAIERAEDSIFILDWWLTPELYLRRPPALYPEYRMDRLLKRKAEQGVRIFIIVYKEVTQSMTLSSAHTKHFLEDLHENICVARHPDHLGGEVVLYWSHHDKVVVIDQEVAAVGGLDICFGRWDTPAHPFSDVHPTRLLEATLFPGQDYNNARIEDFQTGNPGSNQQSNVEIGRMPWHDVHAILQGPAALDVAQNFIERWNFVKDTKYRHNSHYPWLAFPHGGDPAEESDVGWKSVTLHPHTAKFHRLGQRFKHPFNPENREWRVERPDPLEPGTCAVQLLRSAGDWSSGILTEDSIQRAYIQLIREANHTIYIENQFFVTSTETGGAVLNQVGAALVERIVAAHQSGKRFKVVIVIPTIPCFAGEFDKTSSIRCIMNYQYKGICRGGKSICERLREAGVNPDDYVSWYNLRGYDRINVAPIKHMEEKSGVTYHEAQVALARIFLGDHGYQSGWKTVAIKKAAVVEDVDGPNKGKAAKIAEIAMPETEDEARDIIRRFQDAAPEDCRHVRDSIATNILHGHGNTATEPWWGPEDERAYYVTEETYIHSKLMIVDDRIVLIGSANLNDRSQCGDRDSETAMVIEDRDMVESTMDGQRYMASKFALTFRKRLWRQHLGMIDKEECTPEESHNYPTPAMKAPPYWGLDPARRAYRREYDDLVQDPLGEEVERIWKEQATHNTEVYDELFHVVPTDKVRTWKDYHAHFPKPPIQTGHIADPSMPLEHIKQRLSTVRGSLVNFPMHFMEDEKLDEETIEVNARTLPIYV</sequence>
<accession>A0A5C3F9J4</accession>
<name>A0A5C3F9J4_9BASI</name>
<evidence type="ECO:0000313" key="8">
    <source>
        <dbReference type="Proteomes" id="UP000323386"/>
    </source>
</evidence>
<dbReference type="CDD" id="cd09138">
    <property type="entry name" value="PLDc_vPLD1_2_yPLD_like_1"/>
    <property type="match status" value="1"/>
</dbReference>
<evidence type="ECO:0000256" key="2">
    <source>
        <dbReference type="ARBA" id="ARBA00022801"/>
    </source>
</evidence>
<evidence type="ECO:0000256" key="3">
    <source>
        <dbReference type="ARBA" id="ARBA00022963"/>
    </source>
</evidence>
<dbReference type="EC" id="3.1.4.4" evidence="5"/>
<feature type="domain" description="PLD phosphodiesterase" evidence="6">
    <location>
        <begin position="178"/>
        <end position="205"/>
    </location>
</feature>
<gene>
    <name evidence="7" type="ORF">PSFLO_06248</name>
</gene>
<dbReference type="AlphaFoldDB" id="A0A5C3F9J4"/>
<dbReference type="OrthoDB" id="14911at2759"/>
<dbReference type="GO" id="GO:0004630">
    <property type="term" value="F:phospholipase D activity"/>
    <property type="evidence" value="ECO:0007669"/>
    <property type="project" value="UniProtKB-UniRule"/>
</dbReference>